<feature type="signal peptide" evidence="1">
    <location>
        <begin position="1"/>
        <end position="18"/>
    </location>
</feature>
<dbReference type="AlphaFoldDB" id="A0A5C3DP92"/>
<keyword evidence="3" id="KW-1185">Reference proteome</keyword>
<accession>A0A5C3DP92</accession>
<sequence>MKLQAILIASCLPIAITATSVAEKWLNSKGGRYYDAYCGTRPRFADTKHLCVTASADIVKSIQETSTFRGYLSRKGDAFALVPNHEMTVIRTKKYHMIVDFKPSRVPAEHQGKCAEVIFTGTEVDPKITQPHYYCQPGAQPVKMPA</sequence>
<name>A0A5C3DP92_9BASI</name>
<dbReference type="Proteomes" id="UP000324022">
    <property type="component" value="Unassembled WGS sequence"/>
</dbReference>
<reference evidence="2 3" key="1">
    <citation type="submission" date="2018-03" db="EMBL/GenBank/DDBJ databases">
        <authorList>
            <person name="Guldener U."/>
        </authorList>
    </citation>
    <scope>NUCLEOTIDE SEQUENCE [LARGE SCALE GENOMIC DNA]</scope>
    <source>
        <strain evidence="2 3">NBRC100155</strain>
    </source>
</reference>
<keyword evidence="1" id="KW-0732">Signal</keyword>
<organism evidence="2 3">
    <name type="scientific">Ustilago trichophora</name>
    <dbReference type="NCBI Taxonomy" id="86804"/>
    <lineage>
        <taxon>Eukaryota</taxon>
        <taxon>Fungi</taxon>
        <taxon>Dikarya</taxon>
        <taxon>Basidiomycota</taxon>
        <taxon>Ustilaginomycotina</taxon>
        <taxon>Ustilaginomycetes</taxon>
        <taxon>Ustilaginales</taxon>
        <taxon>Ustilaginaceae</taxon>
        <taxon>Ustilago</taxon>
    </lineage>
</organism>
<dbReference type="EMBL" id="OOIN01000001">
    <property type="protein sequence ID" value="SPO19918.1"/>
    <property type="molecule type" value="Genomic_DNA"/>
</dbReference>
<feature type="chain" id="PRO_5023048507" evidence="1">
    <location>
        <begin position="19"/>
        <end position="146"/>
    </location>
</feature>
<protein>
    <submittedName>
        <fullName evidence="2">Uncharacterized protein</fullName>
    </submittedName>
</protein>
<evidence type="ECO:0000313" key="2">
    <source>
        <dbReference type="EMBL" id="SPO19918.1"/>
    </source>
</evidence>
<gene>
    <name evidence="2" type="ORF">UTRI_10010</name>
</gene>
<evidence type="ECO:0000256" key="1">
    <source>
        <dbReference type="SAM" id="SignalP"/>
    </source>
</evidence>
<evidence type="ECO:0000313" key="3">
    <source>
        <dbReference type="Proteomes" id="UP000324022"/>
    </source>
</evidence>
<proteinExistence type="predicted"/>